<dbReference type="InterPro" id="IPR002173">
    <property type="entry name" value="Carboh/pur_kinase_PfkB_CS"/>
</dbReference>
<dbReference type="Pfam" id="PF00294">
    <property type="entry name" value="PfkB"/>
    <property type="match status" value="1"/>
</dbReference>
<organism evidence="4">
    <name type="scientific">marine metagenome</name>
    <dbReference type="NCBI Taxonomy" id="408172"/>
    <lineage>
        <taxon>unclassified sequences</taxon>
        <taxon>metagenomes</taxon>
        <taxon>ecological metagenomes</taxon>
    </lineage>
</organism>
<dbReference type="InterPro" id="IPR029056">
    <property type="entry name" value="Ribokinase-like"/>
</dbReference>
<evidence type="ECO:0000256" key="1">
    <source>
        <dbReference type="ARBA" id="ARBA00022679"/>
    </source>
</evidence>
<accession>A0A382YTL9</accession>
<evidence type="ECO:0000259" key="3">
    <source>
        <dbReference type="Pfam" id="PF00294"/>
    </source>
</evidence>
<dbReference type="PANTHER" id="PTHR10584">
    <property type="entry name" value="SUGAR KINASE"/>
    <property type="match status" value="1"/>
</dbReference>
<feature type="non-terminal residue" evidence="4">
    <location>
        <position position="1"/>
    </location>
</feature>
<sequence length="253" mass="27541">DDLDGNWLLGQIESMGIDCSPSLKQPGMNSGSYTALQNPDGEMLLAMADMQLADSITVDQMEKIWKSMSLPDAVFLDTNFPKAVLKWVIEQCRKNRLVLHVDPVSVAKSRKLPESLEGIDTLQPNLDELESLTGTSLSKHEQQIDACKSLLERGVKKVVLSLGSGGLLWVSEESQFSIPAISVKVTDVTGAGDALCAGVLWGQIKGYSNQISSEVGMMMATKTMECDSSVWPGIHPSHLKPLLDKKQEHNNAC</sequence>
<dbReference type="AlphaFoldDB" id="A0A382YTL9"/>
<evidence type="ECO:0000313" key="4">
    <source>
        <dbReference type="EMBL" id="SVD86289.1"/>
    </source>
</evidence>
<gene>
    <name evidence="4" type="ORF">METZ01_LOCUS439143</name>
</gene>
<protein>
    <recommendedName>
        <fullName evidence="3">Carbohydrate kinase PfkB domain-containing protein</fullName>
    </recommendedName>
</protein>
<proteinExistence type="predicted"/>
<dbReference type="PANTHER" id="PTHR10584:SF166">
    <property type="entry name" value="RIBOKINASE"/>
    <property type="match status" value="1"/>
</dbReference>
<dbReference type="InterPro" id="IPR011611">
    <property type="entry name" value="PfkB_dom"/>
</dbReference>
<dbReference type="SUPFAM" id="SSF53613">
    <property type="entry name" value="Ribokinase-like"/>
    <property type="match status" value="1"/>
</dbReference>
<name>A0A382YTL9_9ZZZZ</name>
<dbReference type="GO" id="GO:0016301">
    <property type="term" value="F:kinase activity"/>
    <property type="evidence" value="ECO:0007669"/>
    <property type="project" value="UniProtKB-KW"/>
</dbReference>
<reference evidence="4" key="1">
    <citation type="submission" date="2018-05" db="EMBL/GenBank/DDBJ databases">
        <authorList>
            <person name="Lanie J.A."/>
            <person name="Ng W.-L."/>
            <person name="Kazmierczak K.M."/>
            <person name="Andrzejewski T.M."/>
            <person name="Davidsen T.M."/>
            <person name="Wayne K.J."/>
            <person name="Tettelin H."/>
            <person name="Glass J.I."/>
            <person name="Rusch D."/>
            <person name="Podicherti R."/>
            <person name="Tsui H.-C.T."/>
            <person name="Winkler M.E."/>
        </authorList>
    </citation>
    <scope>NUCLEOTIDE SEQUENCE</scope>
</reference>
<dbReference type="EMBL" id="UINC01178239">
    <property type="protein sequence ID" value="SVD86289.1"/>
    <property type="molecule type" value="Genomic_DNA"/>
</dbReference>
<dbReference type="PROSITE" id="PS00584">
    <property type="entry name" value="PFKB_KINASES_2"/>
    <property type="match status" value="1"/>
</dbReference>
<keyword evidence="1" id="KW-0808">Transferase</keyword>
<evidence type="ECO:0000256" key="2">
    <source>
        <dbReference type="ARBA" id="ARBA00022777"/>
    </source>
</evidence>
<keyword evidence="2" id="KW-0418">Kinase</keyword>
<dbReference type="Gene3D" id="3.40.1190.20">
    <property type="match status" value="1"/>
</dbReference>
<feature type="domain" description="Carbohydrate kinase PfkB" evidence="3">
    <location>
        <begin position="2"/>
        <end position="220"/>
    </location>
</feature>